<dbReference type="CDD" id="cd02440">
    <property type="entry name" value="AdoMet_MTases"/>
    <property type="match status" value="1"/>
</dbReference>
<keyword evidence="4 7" id="KW-0808">Transferase</keyword>
<feature type="region of interest" description="Interaction with RNA" evidence="7">
    <location>
        <begin position="120"/>
        <end position="125"/>
    </location>
</feature>
<evidence type="ECO:0000256" key="1">
    <source>
        <dbReference type="ARBA" id="ARBA00000142"/>
    </source>
</evidence>
<feature type="binding site" evidence="7">
    <location>
        <position position="91"/>
    </location>
    <ligand>
        <name>S-adenosyl-L-methionine</name>
        <dbReference type="ChEBI" id="CHEBI:59789"/>
    </ligand>
</feature>
<comment type="pathway">
    <text evidence="7">tRNA modification; N(7)-methylguanine-tRNA biosynthesis.</text>
</comment>
<comment type="caution">
    <text evidence="8">The sequence shown here is derived from an EMBL/GenBank/DDBJ whole genome shotgun (WGS) entry which is preliminary data.</text>
</comment>
<name>A0A8J7CCR6_9BACT</name>
<feature type="binding site" evidence="7">
    <location>
        <position position="64"/>
    </location>
    <ligand>
        <name>S-adenosyl-L-methionine</name>
        <dbReference type="ChEBI" id="CHEBI:59789"/>
    </ligand>
</feature>
<dbReference type="HAMAP" id="MF_01057">
    <property type="entry name" value="tRNA_methyltr_TrmB"/>
    <property type="match status" value="1"/>
</dbReference>
<dbReference type="Proteomes" id="UP000648239">
    <property type="component" value="Unassembled WGS sequence"/>
</dbReference>
<dbReference type="Pfam" id="PF02390">
    <property type="entry name" value="Methyltransf_4"/>
    <property type="match status" value="1"/>
</dbReference>
<keyword evidence="3 7" id="KW-0489">Methyltransferase</keyword>
<evidence type="ECO:0000256" key="6">
    <source>
        <dbReference type="ARBA" id="ARBA00022694"/>
    </source>
</evidence>
<feature type="binding site" evidence="7">
    <location>
        <position position="114"/>
    </location>
    <ligand>
        <name>S-adenosyl-L-methionine</name>
        <dbReference type="ChEBI" id="CHEBI:59789"/>
    </ligand>
</feature>
<organism evidence="8 9">
    <name type="scientific">Candidatus Polarisedimenticola svalbardensis</name>
    <dbReference type="NCBI Taxonomy" id="2886004"/>
    <lineage>
        <taxon>Bacteria</taxon>
        <taxon>Pseudomonadati</taxon>
        <taxon>Acidobacteriota</taxon>
        <taxon>Candidatus Polarisedimenticolia</taxon>
        <taxon>Candidatus Polarisedimenticolales</taxon>
        <taxon>Candidatus Polarisedimenticolaceae</taxon>
        <taxon>Candidatus Polarisedimenticola</taxon>
    </lineage>
</organism>
<dbReference type="InterPro" id="IPR055361">
    <property type="entry name" value="tRNA_methyltr_TrmB_bact"/>
</dbReference>
<comment type="function">
    <text evidence="2 7">Catalyzes the formation of N(7)-methylguanine at position 46 (m7G46) in tRNA.</text>
</comment>
<keyword evidence="6 7" id="KW-0819">tRNA processing</keyword>
<dbReference type="Gene3D" id="3.40.50.150">
    <property type="entry name" value="Vaccinia Virus protein VP39"/>
    <property type="match status" value="1"/>
</dbReference>
<dbReference type="InterPro" id="IPR003358">
    <property type="entry name" value="tRNA_(Gua-N-7)_MeTrfase_Trmb"/>
</dbReference>
<dbReference type="AlphaFoldDB" id="A0A8J7CCR6"/>
<feature type="binding site" evidence="7">
    <location>
        <begin position="188"/>
        <end position="191"/>
    </location>
    <ligand>
        <name>substrate</name>
    </ligand>
</feature>
<feature type="binding site" evidence="7">
    <location>
        <position position="150"/>
    </location>
    <ligand>
        <name>substrate</name>
    </ligand>
</feature>
<evidence type="ECO:0000256" key="3">
    <source>
        <dbReference type="ARBA" id="ARBA00022603"/>
    </source>
</evidence>
<dbReference type="EMBL" id="JACXWD010000017">
    <property type="protein sequence ID" value="MBD3867842.1"/>
    <property type="molecule type" value="Genomic_DNA"/>
</dbReference>
<reference evidence="8 9" key="1">
    <citation type="submission" date="2020-08" db="EMBL/GenBank/DDBJ databases">
        <title>Acidobacteriota in marine sediments use diverse sulfur dissimilation pathways.</title>
        <authorList>
            <person name="Wasmund K."/>
        </authorList>
    </citation>
    <scope>NUCLEOTIDE SEQUENCE [LARGE SCALE GENOMIC DNA]</scope>
    <source>
        <strain evidence="8">MAG AM4</strain>
    </source>
</reference>
<feature type="binding site" evidence="7">
    <location>
        <position position="118"/>
    </location>
    <ligand>
        <name>substrate</name>
    </ligand>
</feature>
<evidence type="ECO:0000313" key="8">
    <source>
        <dbReference type="EMBL" id="MBD3867842.1"/>
    </source>
</evidence>
<gene>
    <name evidence="7 8" type="primary">trmB</name>
    <name evidence="8" type="ORF">IFK94_06950</name>
</gene>
<accession>A0A8J7CCR6</accession>
<dbReference type="GO" id="GO:0008176">
    <property type="term" value="F:tRNA (guanine(46)-N7)-methyltransferase activity"/>
    <property type="evidence" value="ECO:0007669"/>
    <property type="project" value="UniProtKB-UniRule"/>
</dbReference>
<evidence type="ECO:0000256" key="5">
    <source>
        <dbReference type="ARBA" id="ARBA00022691"/>
    </source>
</evidence>
<feature type="binding site" evidence="7">
    <location>
        <position position="39"/>
    </location>
    <ligand>
        <name>S-adenosyl-L-methionine</name>
        <dbReference type="ChEBI" id="CHEBI:59789"/>
    </ligand>
</feature>
<evidence type="ECO:0000256" key="7">
    <source>
        <dbReference type="HAMAP-Rule" id="MF_01057"/>
    </source>
</evidence>
<comment type="similarity">
    <text evidence="7">Belongs to the class I-like SAM-binding methyltransferase superfamily. TrmB family.</text>
</comment>
<evidence type="ECO:0000313" key="9">
    <source>
        <dbReference type="Proteomes" id="UP000648239"/>
    </source>
</evidence>
<dbReference type="PANTHER" id="PTHR23417:SF14">
    <property type="entry name" value="PENTACOTRIPEPTIDE-REPEAT REGION OF PRORP DOMAIN-CONTAINING PROTEIN"/>
    <property type="match status" value="1"/>
</dbReference>
<dbReference type="PANTHER" id="PTHR23417">
    <property type="entry name" value="3-DEOXY-D-MANNO-OCTULOSONIC-ACID TRANSFERASE/TRNA GUANINE-N 7 - -METHYLTRANSFERASE"/>
    <property type="match status" value="1"/>
</dbReference>
<dbReference type="UniPathway" id="UPA00989"/>
<evidence type="ECO:0000256" key="4">
    <source>
        <dbReference type="ARBA" id="ARBA00022679"/>
    </source>
</evidence>
<dbReference type="EC" id="2.1.1.33" evidence="7"/>
<sequence>MLRDRLLIVESEFRLDPLRAVEGLDWTEVFGTPGPVEVEIGIGKGRFLLAAAELRPDIRMLGVEWANHYLRIAESRAVRRSLENVRFARVDARELVQQGIPDDSVDCYYVFYPDPWPKKRHNKRRFFQPGTVDHLARTLVPGGCVHAATDHSDYWSAIEPLMDGREEFIRLPEFGGDRFPLPVDEPLTNFEVKYRVEGRNRYRGSWKLRP</sequence>
<dbReference type="GO" id="GO:0043527">
    <property type="term" value="C:tRNA methyltransferase complex"/>
    <property type="evidence" value="ECO:0007669"/>
    <property type="project" value="TreeGrafter"/>
</dbReference>
<keyword evidence="5 7" id="KW-0949">S-adenosyl-L-methionine</keyword>
<dbReference type="InterPro" id="IPR029063">
    <property type="entry name" value="SAM-dependent_MTases_sf"/>
</dbReference>
<dbReference type="NCBIfam" id="TIGR00091">
    <property type="entry name" value="tRNA (guanosine(46)-N7)-methyltransferase TrmB"/>
    <property type="match status" value="1"/>
</dbReference>
<comment type="catalytic activity">
    <reaction evidence="1 7">
        <text>guanosine(46) in tRNA + S-adenosyl-L-methionine = N(7)-methylguanosine(46) in tRNA + S-adenosyl-L-homocysteine</text>
        <dbReference type="Rhea" id="RHEA:42708"/>
        <dbReference type="Rhea" id="RHEA-COMP:10188"/>
        <dbReference type="Rhea" id="RHEA-COMP:10189"/>
        <dbReference type="ChEBI" id="CHEBI:57856"/>
        <dbReference type="ChEBI" id="CHEBI:59789"/>
        <dbReference type="ChEBI" id="CHEBI:74269"/>
        <dbReference type="ChEBI" id="CHEBI:74480"/>
        <dbReference type="EC" id="2.1.1.33"/>
    </reaction>
</comment>
<dbReference type="SUPFAM" id="SSF53335">
    <property type="entry name" value="S-adenosyl-L-methionine-dependent methyltransferases"/>
    <property type="match status" value="1"/>
</dbReference>
<protein>
    <recommendedName>
        <fullName evidence="7">tRNA (guanine-N(7)-)-methyltransferase</fullName>
        <ecNumber evidence="7">2.1.1.33</ecNumber>
    </recommendedName>
    <alternativeName>
        <fullName evidence="7">tRNA (guanine(46)-N(7))-methyltransferase</fullName>
    </alternativeName>
    <alternativeName>
        <fullName evidence="7">tRNA(m7G46)-methyltransferase</fullName>
    </alternativeName>
</protein>
<proteinExistence type="inferred from homology"/>
<evidence type="ECO:0000256" key="2">
    <source>
        <dbReference type="ARBA" id="ARBA00003015"/>
    </source>
</evidence>
<dbReference type="PROSITE" id="PS51625">
    <property type="entry name" value="SAM_MT_TRMB"/>
    <property type="match status" value="1"/>
</dbReference>